<keyword evidence="3" id="KW-1185">Reference proteome</keyword>
<proteinExistence type="predicted"/>
<gene>
    <name evidence="2" type="ORF">E2F50_12290</name>
</gene>
<evidence type="ECO:0000313" key="2">
    <source>
        <dbReference type="EMBL" id="TDK35044.1"/>
    </source>
</evidence>
<keyword evidence="1" id="KW-1133">Transmembrane helix</keyword>
<keyword evidence="1" id="KW-0472">Membrane</keyword>
<protein>
    <submittedName>
        <fullName evidence="2">Uncharacterized protein</fullName>
    </submittedName>
</protein>
<reference evidence="2 3" key="1">
    <citation type="submission" date="2019-03" db="EMBL/GenBank/DDBJ databases">
        <title>Rhizobium sp. nov., an bacterium isolated from biocrust in Mu Us Desert.</title>
        <authorList>
            <person name="Lixiong L."/>
        </authorList>
    </citation>
    <scope>NUCLEOTIDE SEQUENCE [LARGE SCALE GENOMIC DNA]</scope>
    <source>
        <strain evidence="2 3">SPY-1</strain>
    </source>
</reference>
<dbReference type="Proteomes" id="UP000295238">
    <property type="component" value="Unassembled WGS sequence"/>
</dbReference>
<dbReference type="EMBL" id="SMTL01000003">
    <property type="protein sequence ID" value="TDK35044.1"/>
    <property type="molecule type" value="Genomic_DNA"/>
</dbReference>
<evidence type="ECO:0000256" key="1">
    <source>
        <dbReference type="SAM" id="Phobius"/>
    </source>
</evidence>
<keyword evidence="1" id="KW-0812">Transmembrane</keyword>
<accession>A0A4R5UGK1</accession>
<name>A0A4R5UGK1_9HYPH</name>
<dbReference type="AlphaFoldDB" id="A0A4R5UGK1"/>
<sequence length="107" mass="12183">MRVGECAARSLISPPRAGIPIRFLYFSSLHALERLCTSADIEHRRSIRSPHSQQAQRCRRQRRRPSSCLSFVHGNQESPSMMDVILVGTTAVFFALCFAYARVCDWL</sequence>
<organism evidence="2 3">
    <name type="scientific">Rhizobium deserti</name>
    <dbReference type="NCBI Taxonomy" id="2547961"/>
    <lineage>
        <taxon>Bacteria</taxon>
        <taxon>Pseudomonadati</taxon>
        <taxon>Pseudomonadota</taxon>
        <taxon>Alphaproteobacteria</taxon>
        <taxon>Hyphomicrobiales</taxon>
        <taxon>Rhizobiaceae</taxon>
        <taxon>Rhizobium/Agrobacterium group</taxon>
        <taxon>Rhizobium</taxon>
    </lineage>
</organism>
<feature type="transmembrane region" description="Helical" evidence="1">
    <location>
        <begin position="84"/>
        <end position="103"/>
    </location>
</feature>
<evidence type="ECO:0000313" key="3">
    <source>
        <dbReference type="Proteomes" id="UP000295238"/>
    </source>
</evidence>
<comment type="caution">
    <text evidence="2">The sequence shown here is derived from an EMBL/GenBank/DDBJ whole genome shotgun (WGS) entry which is preliminary data.</text>
</comment>